<gene>
    <name evidence="2" type="ORF">AKL21_05750</name>
</gene>
<comment type="caution">
    <text evidence="2">The sequence shown here is derived from an EMBL/GenBank/DDBJ whole genome shotgun (WGS) entry which is preliminary data.</text>
</comment>
<proteinExistence type="predicted"/>
<dbReference type="InterPro" id="IPR048667">
    <property type="entry name" value="Imm5-like"/>
</dbReference>
<feature type="domain" description="Imm-5-like" evidence="1">
    <location>
        <begin position="45"/>
        <end position="168"/>
    </location>
</feature>
<accession>A0A267HTC1</accession>
<dbReference type="Proteomes" id="UP000216797">
    <property type="component" value="Unassembled WGS sequence"/>
</dbReference>
<dbReference type="AlphaFoldDB" id="A0A267HTC1"/>
<reference evidence="2 3" key="1">
    <citation type="submission" date="2015-08" db="EMBL/GenBank/DDBJ databases">
        <title>Enterococcus genome sequence.</title>
        <authorList>
            <person name="Acedo J.Z."/>
            <person name="Vederas J.C."/>
        </authorList>
    </citation>
    <scope>NUCLEOTIDE SEQUENCE [LARGE SCALE GENOMIC DNA]</scope>
    <source>
        <strain evidence="2 3">49</strain>
    </source>
</reference>
<dbReference type="EMBL" id="LHUG01000005">
    <property type="protein sequence ID" value="PAB00758.1"/>
    <property type="molecule type" value="Genomic_DNA"/>
</dbReference>
<organism evidence="2 3">
    <name type="scientific">Enterococcus canintestini</name>
    <dbReference type="NCBI Taxonomy" id="317010"/>
    <lineage>
        <taxon>Bacteria</taxon>
        <taxon>Bacillati</taxon>
        <taxon>Bacillota</taxon>
        <taxon>Bacilli</taxon>
        <taxon>Lactobacillales</taxon>
        <taxon>Enterococcaceae</taxon>
        <taxon>Enterococcus</taxon>
    </lineage>
</organism>
<evidence type="ECO:0000313" key="3">
    <source>
        <dbReference type="Proteomes" id="UP000216797"/>
    </source>
</evidence>
<name>A0A267HTC1_9ENTE</name>
<keyword evidence="3" id="KW-1185">Reference proteome</keyword>
<sequence length="177" mass="20240">MSPEEYAWNEHERQLYIANKIIIPSPYKIKIIDNLAKRNELEHIVNKLPQRNLAIWARKNAEKFISYIDIGDAKQKNEIISKTTAILYKRIDAQINAFELRNAGFLANTLAKESVNEISKFSARVYAQAIATGHMRGHAIVSSDYAIKVINLLRNNVDEAINERNKQILLAQAILLK</sequence>
<dbReference type="Pfam" id="PF21805">
    <property type="entry name" value="Imm5_like"/>
    <property type="match status" value="1"/>
</dbReference>
<dbReference type="RefSeq" id="WP_180708236.1">
    <property type="nucleotide sequence ID" value="NZ_LHUG01000005.1"/>
</dbReference>
<evidence type="ECO:0000259" key="1">
    <source>
        <dbReference type="Pfam" id="PF21805"/>
    </source>
</evidence>
<protein>
    <recommendedName>
        <fullName evidence="1">Imm-5-like domain-containing protein</fullName>
    </recommendedName>
</protein>
<evidence type="ECO:0000313" key="2">
    <source>
        <dbReference type="EMBL" id="PAB00758.1"/>
    </source>
</evidence>